<sequence>MPWGMVKLLPMDGGSSRACRGITQGQTGQAYVTEVFLPKITTRFEISHQHLEKSQDQIQFLRRTYELGEEQDKSILRVHPGKYAEEMVEKYETRMGEVVDIPMEYLQRREPESDPEDNDVRETRFGMETFSSPPKAKDLNAPLLHLGSISGFASQISKIHAANGAFSVHVFCRTGSDNKCEPFDFLLRGMGKEHGFDSFTAVGTFETPTCKAGKPTVFDEAAQMVFGNVQCLKKQPEGCGAIKDRSTCLSSVDGRQFPGLKVENQPCVWCGGAPCNIDNGNLCEPYGFALNEKSGAFHTYFAAACEDGNVVEESISTAMARTGVVTSVDCGIPNPMWLGVSKSCGFCQAQVAEQAAASYRSCTAYCQAQGGLSCAKAFNGFMASCDLGTETTCEAVFEANSHPVCQCQPASVKEREANANFAAALPRPTEEKTVCLDVVAAGCGSLKDKLSCLSSKDGSVADYRGLKIAGEPCVWCGGGACTDHDESVLCAAYDFVANGQGLAFTSRQAITVMDVAHCKARKPPKCLLCRILSGQWVLRWICSTKSPSLRLGCFPTFAGRGSTLTL</sequence>
<name>A0ABP0IVH8_9DINO</name>
<evidence type="ECO:0000313" key="2">
    <source>
        <dbReference type="EMBL" id="CAK9006112.1"/>
    </source>
</evidence>
<proteinExistence type="predicted"/>
<accession>A0ABP0IVH8</accession>
<reference evidence="2 3" key="1">
    <citation type="submission" date="2024-02" db="EMBL/GenBank/DDBJ databases">
        <authorList>
            <person name="Chen Y."/>
            <person name="Shah S."/>
            <person name="Dougan E. K."/>
            <person name="Thang M."/>
            <person name="Chan C."/>
        </authorList>
    </citation>
    <scope>NUCLEOTIDE SEQUENCE [LARGE SCALE GENOMIC DNA]</scope>
</reference>
<dbReference type="EMBL" id="CAXAMM010005114">
    <property type="protein sequence ID" value="CAK9006072.1"/>
    <property type="molecule type" value="Genomic_DNA"/>
</dbReference>
<evidence type="ECO:0000313" key="3">
    <source>
        <dbReference type="Proteomes" id="UP001642464"/>
    </source>
</evidence>
<dbReference type="EMBL" id="CAXAMM010005125">
    <property type="protein sequence ID" value="CAK9006112.1"/>
    <property type="molecule type" value="Genomic_DNA"/>
</dbReference>
<gene>
    <name evidence="1" type="ORF">SCF082_LOCUS8866</name>
    <name evidence="2" type="ORF">SCF082_LOCUS8889</name>
</gene>
<organism evidence="2 3">
    <name type="scientific">Durusdinium trenchii</name>
    <dbReference type="NCBI Taxonomy" id="1381693"/>
    <lineage>
        <taxon>Eukaryota</taxon>
        <taxon>Sar</taxon>
        <taxon>Alveolata</taxon>
        <taxon>Dinophyceae</taxon>
        <taxon>Suessiales</taxon>
        <taxon>Symbiodiniaceae</taxon>
        <taxon>Durusdinium</taxon>
    </lineage>
</organism>
<evidence type="ECO:0000313" key="1">
    <source>
        <dbReference type="EMBL" id="CAK9006072.1"/>
    </source>
</evidence>
<keyword evidence="3" id="KW-1185">Reference proteome</keyword>
<dbReference type="Proteomes" id="UP001642464">
    <property type="component" value="Unassembled WGS sequence"/>
</dbReference>
<comment type="caution">
    <text evidence="2">The sequence shown here is derived from an EMBL/GenBank/DDBJ whole genome shotgun (WGS) entry which is preliminary data.</text>
</comment>
<protein>
    <submittedName>
        <fullName evidence="2">Platelet glycoprotein Ib alpha chain</fullName>
    </submittedName>
</protein>